<dbReference type="Pfam" id="PF13671">
    <property type="entry name" value="AAA_33"/>
    <property type="match status" value="1"/>
</dbReference>
<dbReference type="AlphaFoldDB" id="A0A1M4ZPP6"/>
<dbReference type="PANTHER" id="PTHR39206">
    <property type="entry name" value="SLL8004 PROTEIN"/>
    <property type="match status" value="1"/>
</dbReference>
<evidence type="ECO:0000313" key="1">
    <source>
        <dbReference type="EMBL" id="SHF19526.1"/>
    </source>
</evidence>
<dbReference type="EMBL" id="FQVL01000010">
    <property type="protein sequence ID" value="SHF19526.1"/>
    <property type="molecule type" value="Genomic_DNA"/>
</dbReference>
<sequence length="219" mass="25713">MIRLNKQMIIVAGLYGSGKSTFRELLHPTGIILDADEISKKLNSKYTMRLLRIFLARREMNRTLKNTLNRNLDFLIEYTLVFQKPLRKMKLAKKKGYQISLHFISLNSPSHHIQNVAKRVRYGGHSIPKLFIRFGYPLCYFHFLKALKYANTVTVWGNSGEFKKIMEIRDNKIIYINEPLPSKLKNLKSKIQKSIEKERSFLNMPNIKKKIKTNQIVRS</sequence>
<dbReference type="PANTHER" id="PTHR39206:SF1">
    <property type="entry name" value="SLL8004 PROTEIN"/>
    <property type="match status" value="1"/>
</dbReference>
<proteinExistence type="predicted"/>
<dbReference type="InterPro" id="IPR027417">
    <property type="entry name" value="P-loop_NTPase"/>
</dbReference>
<keyword evidence="2" id="KW-1185">Reference proteome</keyword>
<dbReference type="Proteomes" id="UP000184476">
    <property type="component" value="Unassembled WGS sequence"/>
</dbReference>
<gene>
    <name evidence="1" type="ORF">SAMN05444392_11020</name>
</gene>
<accession>A0A1M4ZPP6</accession>
<protein>
    <submittedName>
        <fullName evidence="1">Predicted ABC-type ATPase</fullName>
    </submittedName>
</protein>
<dbReference type="SUPFAM" id="SSF52540">
    <property type="entry name" value="P-loop containing nucleoside triphosphate hydrolases"/>
    <property type="match status" value="1"/>
</dbReference>
<dbReference type="STRING" id="112248.SAMN05444392_11020"/>
<organism evidence="1 2">
    <name type="scientific">Seinonella peptonophila</name>
    <dbReference type="NCBI Taxonomy" id="112248"/>
    <lineage>
        <taxon>Bacteria</taxon>
        <taxon>Bacillati</taxon>
        <taxon>Bacillota</taxon>
        <taxon>Bacilli</taxon>
        <taxon>Bacillales</taxon>
        <taxon>Thermoactinomycetaceae</taxon>
        <taxon>Seinonella</taxon>
    </lineage>
</organism>
<reference evidence="1 2" key="1">
    <citation type="submission" date="2016-11" db="EMBL/GenBank/DDBJ databases">
        <authorList>
            <person name="Jaros S."/>
            <person name="Januszkiewicz K."/>
            <person name="Wedrychowicz H."/>
        </authorList>
    </citation>
    <scope>NUCLEOTIDE SEQUENCE [LARGE SCALE GENOMIC DNA]</scope>
    <source>
        <strain evidence="1 2">DSM 44666</strain>
    </source>
</reference>
<dbReference type="Gene3D" id="3.40.50.300">
    <property type="entry name" value="P-loop containing nucleotide triphosphate hydrolases"/>
    <property type="match status" value="1"/>
</dbReference>
<evidence type="ECO:0000313" key="2">
    <source>
        <dbReference type="Proteomes" id="UP000184476"/>
    </source>
</evidence>
<name>A0A1M4ZPP6_9BACL</name>